<dbReference type="InterPro" id="IPR025218">
    <property type="entry name" value="DUF4426"/>
</dbReference>
<evidence type="ECO:0000313" key="3">
    <source>
        <dbReference type="EMBL" id="EWH12219.1"/>
    </source>
</evidence>
<evidence type="ECO:0000256" key="1">
    <source>
        <dbReference type="SAM" id="SignalP"/>
    </source>
</evidence>
<name>W7QGZ8_9ALTE</name>
<reference evidence="3 4" key="1">
    <citation type="journal article" date="2014" name="Genome Announc.">
        <title>Draft Genome Sequence of the Agar-Degrading Bacterium Catenovulum sp. Strain DS-2, Isolated from Intestines of Haliotis diversicolor.</title>
        <authorList>
            <person name="Shan D."/>
            <person name="Li X."/>
            <person name="Gu Z."/>
            <person name="Wei G."/>
            <person name="Gao Z."/>
            <person name="Shao Z."/>
        </authorList>
    </citation>
    <scope>NUCLEOTIDE SEQUENCE [LARGE SCALE GENOMIC DNA]</scope>
    <source>
        <strain evidence="3 4">DS-2</strain>
    </source>
</reference>
<comment type="caution">
    <text evidence="3">The sequence shown here is derived from an EMBL/GenBank/DDBJ whole genome shotgun (WGS) entry which is preliminary data.</text>
</comment>
<evidence type="ECO:0000313" key="4">
    <source>
        <dbReference type="Proteomes" id="UP000019276"/>
    </source>
</evidence>
<dbReference type="Pfam" id="PF14467">
    <property type="entry name" value="DUF4426"/>
    <property type="match status" value="1"/>
</dbReference>
<gene>
    <name evidence="3" type="ORF">DS2_00820</name>
</gene>
<feature type="signal peptide" evidence="1">
    <location>
        <begin position="1"/>
        <end position="24"/>
    </location>
</feature>
<protein>
    <recommendedName>
        <fullName evidence="2">DUF4426 domain-containing protein</fullName>
    </recommendedName>
</protein>
<evidence type="ECO:0000259" key="2">
    <source>
        <dbReference type="Pfam" id="PF14467"/>
    </source>
</evidence>
<dbReference type="EMBL" id="ARZY01000001">
    <property type="protein sequence ID" value="EWH12219.1"/>
    <property type="molecule type" value="Genomic_DNA"/>
</dbReference>
<dbReference type="Proteomes" id="UP000019276">
    <property type="component" value="Unassembled WGS sequence"/>
</dbReference>
<dbReference type="RefSeq" id="WP_035012677.1">
    <property type="nucleotide sequence ID" value="NZ_ARZY01000001.1"/>
</dbReference>
<dbReference type="Gene3D" id="2.60.40.3340">
    <property type="entry name" value="Domain of unknown function DUF4426"/>
    <property type="match status" value="1"/>
</dbReference>
<organism evidence="3 4">
    <name type="scientific">Catenovulum agarivorans DS-2</name>
    <dbReference type="NCBI Taxonomy" id="1328313"/>
    <lineage>
        <taxon>Bacteria</taxon>
        <taxon>Pseudomonadati</taxon>
        <taxon>Pseudomonadota</taxon>
        <taxon>Gammaproteobacteria</taxon>
        <taxon>Alteromonadales</taxon>
        <taxon>Alteromonadaceae</taxon>
        <taxon>Catenovulum</taxon>
    </lineage>
</organism>
<dbReference type="AlphaFoldDB" id="W7QGZ8"/>
<dbReference type="PROSITE" id="PS51257">
    <property type="entry name" value="PROKAR_LIPOPROTEIN"/>
    <property type="match status" value="1"/>
</dbReference>
<keyword evidence="1" id="KW-0732">Signal</keyword>
<dbReference type="STRING" id="1328313.DS2_00820"/>
<keyword evidence="4" id="KW-1185">Reference proteome</keyword>
<dbReference type="OrthoDB" id="8563353at2"/>
<feature type="domain" description="DUF4426" evidence="2">
    <location>
        <begin position="41"/>
        <end position="160"/>
    </location>
</feature>
<proteinExistence type="predicted"/>
<feature type="chain" id="PRO_5004898235" description="DUF4426 domain-containing protein" evidence="1">
    <location>
        <begin position="25"/>
        <end position="160"/>
    </location>
</feature>
<accession>W7QGZ8</accession>
<sequence length="160" mass="18037">MNTIKFSKILLLTTSLLFACTALANGEFIDDGKGGANPNMTEIGSWQIHHIAFPSTFIQAETAKAIGLDRRGNYGLLNISILDLANNKAPLKLKVTGYAQNLVGHRKDLEFKEVDEGNAVYYLAQVRHANEETFRFYITIKDPKTGHSEQFRFQQKMWVD</sequence>
<dbReference type="eggNOG" id="ENOG503303T">
    <property type="taxonomic scope" value="Bacteria"/>
</dbReference>